<feature type="region of interest" description="Disordered" evidence="1">
    <location>
        <begin position="381"/>
        <end position="438"/>
    </location>
</feature>
<dbReference type="Proteomes" id="UP000077266">
    <property type="component" value="Unassembled WGS sequence"/>
</dbReference>
<protein>
    <recommendedName>
        <fullName evidence="2">Fungal-type protein kinase domain-containing protein</fullName>
    </recommendedName>
</protein>
<gene>
    <name evidence="3" type="ORF">EXIGLDRAFT_769856</name>
</gene>
<dbReference type="Pfam" id="PF17667">
    <property type="entry name" value="Pkinase_fungal"/>
    <property type="match status" value="1"/>
</dbReference>
<feature type="compositionally biased region" description="Low complexity" evidence="1">
    <location>
        <begin position="902"/>
        <end position="918"/>
    </location>
</feature>
<feature type="region of interest" description="Disordered" evidence="1">
    <location>
        <begin position="1015"/>
        <end position="1041"/>
    </location>
</feature>
<dbReference type="OrthoDB" id="5569250at2759"/>
<feature type="compositionally biased region" description="Basic and acidic residues" evidence="1">
    <location>
        <begin position="851"/>
        <end position="875"/>
    </location>
</feature>
<organism evidence="3 4">
    <name type="scientific">Exidia glandulosa HHB12029</name>
    <dbReference type="NCBI Taxonomy" id="1314781"/>
    <lineage>
        <taxon>Eukaryota</taxon>
        <taxon>Fungi</taxon>
        <taxon>Dikarya</taxon>
        <taxon>Basidiomycota</taxon>
        <taxon>Agaricomycotina</taxon>
        <taxon>Agaricomycetes</taxon>
        <taxon>Auriculariales</taxon>
        <taxon>Exidiaceae</taxon>
        <taxon>Exidia</taxon>
    </lineage>
</organism>
<evidence type="ECO:0000259" key="2">
    <source>
        <dbReference type="Pfam" id="PF17667"/>
    </source>
</evidence>
<feature type="region of interest" description="Disordered" evidence="1">
    <location>
        <begin position="831"/>
        <end position="980"/>
    </location>
</feature>
<feature type="domain" description="Fungal-type protein kinase" evidence="2">
    <location>
        <begin position="341"/>
        <end position="689"/>
    </location>
</feature>
<dbReference type="InParanoid" id="A0A165H655"/>
<evidence type="ECO:0000313" key="4">
    <source>
        <dbReference type="Proteomes" id="UP000077266"/>
    </source>
</evidence>
<reference evidence="3 4" key="1">
    <citation type="journal article" date="2016" name="Mol. Biol. Evol.">
        <title>Comparative Genomics of Early-Diverging Mushroom-Forming Fungi Provides Insights into the Origins of Lignocellulose Decay Capabilities.</title>
        <authorList>
            <person name="Nagy L.G."/>
            <person name="Riley R."/>
            <person name="Tritt A."/>
            <person name="Adam C."/>
            <person name="Daum C."/>
            <person name="Floudas D."/>
            <person name="Sun H."/>
            <person name="Yadav J.S."/>
            <person name="Pangilinan J."/>
            <person name="Larsson K.H."/>
            <person name="Matsuura K."/>
            <person name="Barry K."/>
            <person name="Labutti K."/>
            <person name="Kuo R."/>
            <person name="Ohm R.A."/>
            <person name="Bhattacharya S.S."/>
            <person name="Shirouzu T."/>
            <person name="Yoshinaga Y."/>
            <person name="Martin F.M."/>
            <person name="Grigoriev I.V."/>
            <person name="Hibbett D.S."/>
        </authorList>
    </citation>
    <scope>NUCLEOTIDE SEQUENCE [LARGE SCALE GENOMIC DNA]</scope>
    <source>
        <strain evidence="3 4">HHB12029</strain>
    </source>
</reference>
<accession>A0A165H655</accession>
<feature type="compositionally biased region" description="Basic and acidic residues" evidence="1">
    <location>
        <begin position="402"/>
        <end position="413"/>
    </location>
</feature>
<feature type="compositionally biased region" description="Basic and acidic residues" evidence="1">
    <location>
        <begin position="922"/>
        <end position="946"/>
    </location>
</feature>
<dbReference type="EMBL" id="KV426026">
    <property type="protein sequence ID" value="KZV91510.1"/>
    <property type="molecule type" value="Genomic_DNA"/>
</dbReference>
<keyword evidence="4" id="KW-1185">Reference proteome</keyword>
<feature type="compositionally biased region" description="Polar residues" evidence="1">
    <location>
        <begin position="1"/>
        <end position="14"/>
    </location>
</feature>
<sequence>MSATTEPVTDTAPDNSRKCTPPPQPDAEKEAFSTPYGINHRPAKQNMYAKHVHWYSAEAMEPVVEKKFLDGKPQKYGGVTEKMRKKMSSDADIERGLEAVASFTDKDVENRRYAPTIQLLNRLSCLYFEIAKRRPEKGAIVFTFAPTRKAPGSFLGEEFQPDYLAYLASVAELRDAISAENGRLLPWSVLIGVGEHKRSKEERLAQLKTYMSLLKRYRPDLPAIHGFHVADEKVEIASLDSSVFRMSEACPVDTLKPWLALVASLYYAADTRYQPLTYNSSQVDFHRWDVEYENLKIATVPFHVGEAPGRTTFAALELAPGGATQDALTKAFYESPAYGFFKSSWQSATARWTESELLERIHKDGWLPGVVRHRFTRREIEVKDPAQPAQKAKRKPGAQSAKAKEVEAAKEPEQQTAQTQEQTAQTQATTAQSQATTTATPIRVREVINLGSIGEPLSEARTMRHLLWAFYDFIETSSQLGKLGIIHRDLSWFNCLILPRHTVAGEKRPLSRPCIRRILEAANVKIHTTLEAIGKHQPSDIDIASARARGDTFDEFMPCTLVTDFDHSADIEQLADKQQKLNIRERTGTNMFIACDLSDPGSVDYVNDSASLPFALADVDEYPNGGAALAAAFPNKEDVGFLDMIERVVAAEAARRLQVDRGRLAAPAAPNGLHQLRHDAESLFWVHLWGGARAQPQNAKFTDGDKSKYNAFCAVMLRHTIRGGNKEAERALYLAPQPLGKGEKTLFHPRFKRVQGLFLQMVLYLTIPWHLYEDDPYIKKHPDHAHVAFRRLLLGMLLRNDMPELDDLLNTEEPRVAENLENVLQFAVPSQRRAATGNESISQSASQSVAVEKEPPAADVKGVDLNRRGKPDVRAPFRSGNAQVPLPKQKKEKKKKEPEPSTPAVTPASTSTSQVSTRSQKRAREETHADDGAAKKMRADVQHEQDVQPMAVDAPEREPVAEDQPQVDAKADEAKEDAPAVVDKTQRYTAKVHQPLQTVNALRLKIWKDKALWFGKGKFSPPPGARKETAAKETAAKETGA</sequence>
<feature type="compositionally biased region" description="Low complexity" evidence="1">
    <location>
        <begin position="839"/>
        <end position="850"/>
    </location>
</feature>
<feature type="compositionally biased region" description="Low complexity" evidence="1">
    <location>
        <begin position="414"/>
        <end position="438"/>
    </location>
</feature>
<proteinExistence type="predicted"/>
<dbReference type="AlphaFoldDB" id="A0A165H655"/>
<name>A0A165H655_EXIGL</name>
<feature type="compositionally biased region" description="Basic and acidic residues" evidence="1">
    <location>
        <begin position="969"/>
        <end position="978"/>
    </location>
</feature>
<evidence type="ECO:0000313" key="3">
    <source>
        <dbReference type="EMBL" id="KZV91510.1"/>
    </source>
</evidence>
<evidence type="ECO:0000256" key="1">
    <source>
        <dbReference type="SAM" id="MobiDB-lite"/>
    </source>
</evidence>
<dbReference type="InterPro" id="IPR040976">
    <property type="entry name" value="Pkinase_fungal"/>
</dbReference>
<feature type="compositionally biased region" description="Basic and acidic residues" evidence="1">
    <location>
        <begin position="1025"/>
        <end position="1041"/>
    </location>
</feature>
<dbReference type="STRING" id="1314781.A0A165H655"/>
<feature type="region of interest" description="Disordered" evidence="1">
    <location>
        <begin position="1"/>
        <end position="34"/>
    </location>
</feature>